<evidence type="ECO:0000313" key="2">
    <source>
        <dbReference type="Proteomes" id="UP000024332"/>
    </source>
</evidence>
<dbReference type="Proteomes" id="UP000024332">
    <property type="component" value="Unassembled WGS sequence"/>
</dbReference>
<dbReference type="RefSeq" id="WP_048100311.1">
    <property type="nucleotide sequence ID" value="NZ_JFZT01000052.1"/>
</dbReference>
<name>A0A031LL63_9CREN</name>
<evidence type="ECO:0000313" key="1">
    <source>
        <dbReference type="EMBL" id="EZQ02242.1"/>
    </source>
</evidence>
<proteinExistence type="predicted"/>
<accession>A0A031LL63</accession>
<dbReference type="AlphaFoldDB" id="A0A031LL63"/>
<comment type="caution">
    <text evidence="1">The sequence shown here is derived from an EMBL/GenBank/DDBJ whole genome shotgun (WGS) entry which is preliminary data.</text>
</comment>
<keyword evidence="2" id="KW-1185">Reference proteome</keyword>
<protein>
    <submittedName>
        <fullName evidence="1">Uncharacterized protein</fullName>
    </submittedName>
</protein>
<sequence>MGVFKKEKTYTGSFDLNSVVQKFSDYLQSDGWKIQNKTYGDKAIIQAQKAGILRDIFAADRALTFTFEKTANGLKVTTGVGKWIQNLAVTAVETILLSELFLVVDVPEMLWTSHVENNLLQKLDDIISNTTS</sequence>
<dbReference type="EMBL" id="JFZT01000052">
    <property type="protein sequence ID" value="EZQ02242.1"/>
    <property type="molecule type" value="Genomic_DNA"/>
</dbReference>
<gene>
    <name evidence="1" type="ORF">CM19_10570</name>
</gene>
<dbReference type="OrthoDB" id="55635at2157"/>
<reference evidence="1 2" key="1">
    <citation type="submission" date="2014-03" db="EMBL/GenBank/DDBJ databases">
        <title>Draft genome sequence of the novel thermoacidophilic archaea Acidianus copahuensis ALE1 strain, isolated from Copahue volcanic area in Neuquen Argentina.</title>
        <authorList>
            <person name="Urbieta M.S."/>
            <person name="Rascovan N."/>
            <person name="Castro C."/>
            <person name="Revale S."/>
            <person name="Giaveno M.A."/>
            <person name="Vazquez M.P."/>
            <person name="Donati E.R."/>
        </authorList>
    </citation>
    <scope>NUCLEOTIDE SEQUENCE [LARGE SCALE GENOMIC DNA]</scope>
    <source>
        <strain evidence="1 2">ALE1</strain>
    </source>
</reference>
<organism evidence="1 2">
    <name type="scientific">Candidatus Acidianus copahuensis</name>
    <dbReference type="NCBI Taxonomy" id="1160895"/>
    <lineage>
        <taxon>Archaea</taxon>
        <taxon>Thermoproteota</taxon>
        <taxon>Thermoprotei</taxon>
        <taxon>Sulfolobales</taxon>
        <taxon>Sulfolobaceae</taxon>
        <taxon>Acidianus</taxon>
    </lineage>
</organism>